<dbReference type="Proteomes" id="UP000821845">
    <property type="component" value="Chromosome 5"/>
</dbReference>
<reference evidence="1" key="1">
    <citation type="submission" date="2020-05" db="EMBL/GenBank/DDBJ databases">
        <title>Large-scale comparative analyses of tick genomes elucidate their genetic diversity and vector capacities.</title>
        <authorList>
            <person name="Jia N."/>
            <person name="Wang J."/>
            <person name="Shi W."/>
            <person name="Du L."/>
            <person name="Sun Y."/>
            <person name="Zhan W."/>
            <person name="Jiang J."/>
            <person name="Wang Q."/>
            <person name="Zhang B."/>
            <person name="Ji P."/>
            <person name="Sakyi L.B."/>
            <person name="Cui X."/>
            <person name="Yuan T."/>
            <person name="Jiang B."/>
            <person name="Yang W."/>
            <person name="Lam T.T.-Y."/>
            <person name="Chang Q."/>
            <person name="Ding S."/>
            <person name="Wang X."/>
            <person name="Zhu J."/>
            <person name="Ruan X."/>
            <person name="Zhao L."/>
            <person name="Wei J."/>
            <person name="Que T."/>
            <person name="Du C."/>
            <person name="Cheng J."/>
            <person name="Dai P."/>
            <person name="Han X."/>
            <person name="Huang E."/>
            <person name="Gao Y."/>
            <person name="Liu J."/>
            <person name="Shao H."/>
            <person name="Ye R."/>
            <person name="Li L."/>
            <person name="Wei W."/>
            <person name="Wang X."/>
            <person name="Wang C."/>
            <person name="Yang T."/>
            <person name="Huo Q."/>
            <person name="Li W."/>
            <person name="Guo W."/>
            <person name="Chen H."/>
            <person name="Zhou L."/>
            <person name="Ni X."/>
            <person name="Tian J."/>
            <person name="Zhou Y."/>
            <person name="Sheng Y."/>
            <person name="Liu T."/>
            <person name="Pan Y."/>
            <person name="Xia L."/>
            <person name="Li J."/>
            <person name="Zhao F."/>
            <person name="Cao W."/>
        </authorList>
    </citation>
    <scope>NUCLEOTIDE SEQUENCE</scope>
    <source>
        <strain evidence="1">Hyas-2018</strain>
    </source>
</reference>
<evidence type="ECO:0000313" key="2">
    <source>
        <dbReference type="Proteomes" id="UP000821845"/>
    </source>
</evidence>
<protein>
    <submittedName>
        <fullName evidence="1">Uncharacterized protein</fullName>
    </submittedName>
</protein>
<comment type="caution">
    <text evidence="1">The sequence shown here is derived from an EMBL/GenBank/DDBJ whole genome shotgun (WGS) entry which is preliminary data.</text>
</comment>
<gene>
    <name evidence="1" type="ORF">HPB50_002803</name>
</gene>
<evidence type="ECO:0000313" key="1">
    <source>
        <dbReference type="EMBL" id="KAH6929595.1"/>
    </source>
</evidence>
<sequence>MAQLPGVMKTITTFGVLSVLLRICAQCFQMDCNKTLPWSISREYHATFLHDRLEELLRCPEGHHGCSASPVECAEKLYAVTCNCKRNCAVYGSCCWDAEVHEQPTARAICTLRNIANKFAGEFYAVSGCNRNWPKDEVRASCENVTSEHDSFFFMPVTTQRQVTYFNAFCALCNYDLDSTSMFWNASGNSTLDLAVSPPQYLMDNKDVFFWPCDSALVDVDACPEGSDAETTRRCSTYFAPVMQKRGNPEKNTSEVVYKNAYCGLCNGANLSSLKCVPKQAVRQLWDREDFHIEDPDVETLITSVVHETSCFVSKRGKCYIKVPQYFVSNSTVDINETTNLGDNTTTSEDAYAVRSYLTTICISLSLICLFLKGVVFVCCKCSRTFSSCCTMCLAGTLFWTHLLYLVVNRFDEFRPYCTVFAALLHFGFLSTFFWTSVLSFDIWKNVVTVRISSNKRTRLAAYCLIAWGGPMVVVVLGIALDNVASDFALSPNYGRFSCWIDSTWNQIVFLLMPMAIMLVFVISLYVHIVVYVRRIARRAAAFDFKAGDSRSNMTLFIKLGLIMGLTWLLAFGLQVPAPKEIVHEEGSWKCSSGISTISAKGVHMKNLLTLCVDAMVEVADKNSDWLLSRREFQSFMRPSYHPPVKSCPLEDRYYKDGDEIMIDCSNWPPSQEK</sequence>
<proteinExistence type="predicted"/>
<organism evidence="1 2">
    <name type="scientific">Hyalomma asiaticum</name>
    <name type="common">Tick</name>
    <dbReference type="NCBI Taxonomy" id="266040"/>
    <lineage>
        <taxon>Eukaryota</taxon>
        <taxon>Metazoa</taxon>
        <taxon>Ecdysozoa</taxon>
        <taxon>Arthropoda</taxon>
        <taxon>Chelicerata</taxon>
        <taxon>Arachnida</taxon>
        <taxon>Acari</taxon>
        <taxon>Parasitiformes</taxon>
        <taxon>Ixodida</taxon>
        <taxon>Ixodoidea</taxon>
        <taxon>Ixodidae</taxon>
        <taxon>Hyalomminae</taxon>
        <taxon>Hyalomma</taxon>
    </lineage>
</organism>
<accession>A0ACB7S4N6</accession>
<dbReference type="EMBL" id="CM023485">
    <property type="protein sequence ID" value="KAH6929595.1"/>
    <property type="molecule type" value="Genomic_DNA"/>
</dbReference>
<name>A0ACB7S4N6_HYAAI</name>
<keyword evidence="2" id="KW-1185">Reference proteome</keyword>